<dbReference type="InterPro" id="IPR018097">
    <property type="entry name" value="EGF_Ca-bd_CS"/>
</dbReference>
<dbReference type="PROSITE" id="PS01180">
    <property type="entry name" value="CUB"/>
    <property type="match status" value="5"/>
</dbReference>
<dbReference type="Pfam" id="PF00431">
    <property type="entry name" value="CUB"/>
    <property type="match status" value="4"/>
</dbReference>
<dbReference type="PIRSF" id="PIRSF001199">
    <property type="entry name" value="BMP_1/tolloid-like"/>
    <property type="match status" value="1"/>
</dbReference>
<evidence type="ECO:0000256" key="1">
    <source>
        <dbReference type="ARBA" id="ARBA00022473"/>
    </source>
</evidence>
<dbReference type="Pfam" id="PF14670">
    <property type="entry name" value="FXa_inhibition"/>
    <property type="match status" value="2"/>
</dbReference>
<gene>
    <name evidence="17" type="primary">TLL2_0</name>
    <name evidence="17" type="ORF">FJT64_000136</name>
</gene>
<evidence type="ECO:0000313" key="17">
    <source>
        <dbReference type="EMBL" id="KAF0292749.1"/>
    </source>
</evidence>
<keyword evidence="6" id="KW-0677">Repeat</keyword>
<sequence length="617" mass="68790">MFAISVSDSSVTLKSRFCGSGSVPELVVSTGRRLLVTYVVTERSAERQGFTANYTAVCGGELKLREGVLESPNYPDYYRPNQDCVWLITVEEGHQVAFEFTAFEVENHDTCLYDYVEVRNGPTSDSPLVGKYCGYQVPEAITSSGNHLWVRFVSDGSVPKPGFAAHFMTELDECSGPNHGCEHNCVNTRGSFRCSCRIGYELHSDGKRCEEACGGTIEADNGTVTSPSFPDLYPRNKYCIWELIAAPNHRITLNLTHFDLEGSNVSHQECDYDRLEVSSVLPGGKLRPHGTFCGSNIPPAISSETNKLQLTFLTDSSVEKTGFAGVFITDKDECWDDNGGCQHRCINTIGSFMCACDNGFMLHENGKDCKEGGCKHEIDTPSGEVSSPEYPETYPSKKDCVWHFSTTPGHRIRLVFNEFDLEHHQECTYDHVTVYDGDSENSTVLGTFCGAKTPHPVIASRNEMYMTFTSDASVQRKGFIGTHSTVCGGYLFAEHEVQHLYSHAKYGDENYGNRAECTWTIEAPVGYYVRLRFLTFELEHEQDCGYDNVKVVDGFDETAHMPHKYCGNEIPPPIVSTDEVLRVIFKTDDTMNAKGFSASYEIIDAYQRPDLEGSKKH</sequence>
<dbReference type="InterPro" id="IPR000742">
    <property type="entry name" value="EGF"/>
</dbReference>
<evidence type="ECO:0000259" key="16">
    <source>
        <dbReference type="PROSITE" id="PS50026"/>
    </source>
</evidence>
<feature type="domain" description="EGF-like" evidence="16">
    <location>
        <begin position="170"/>
        <end position="210"/>
    </location>
</feature>
<dbReference type="SUPFAM" id="SSF57196">
    <property type="entry name" value="EGF/Laminin"/>
    <property type="match status" value="2"/>
</dbReference>
<keyword evidence="9" id="KW-0106">Calcium</keyword>
<dbReference type="SMART" id="SM00181">
    <property type="entry name" value="EGF"/>
    <property type="match status" value="2"/>
</dbReference>
<evidence type="ECO:0000256" key="7">
    <source>
        <dbReference type="ARBA" id="ARBA00022801"/>
    </source>
</evidence>
<keyword evidence="13" id="KW-0325">Glycoprotein</keyword>
<keyword evidence="5" id="KW-0732">Signal</keyword>
<comment type="caution">
    <text evidence="14">Lacks conserved residue(s) required for the propagation of feature annotation.</text>
</comment>
<dbReference type="PANTHER" id="PTHR24251">
    <property type="entry name" value="OVOCHYMASE-RELATED"/>
    <property type="match status" value="1"/>
</dbReference>
<dbReference type="SMART" id="SM00179">
    <property type="entry name" value="EGF_CA"/>
    <property type="match status" value="2"/>
</dbReference>
<dbReference type="PANTHER" id="PTHR24251:SF37">
    <property type="entry name" value="CUB DOMAIN-CONTAINING PROTEIN"/>
    <property type="match status" value="1"/>
</dbReference>
<evidence type="ECO:0000256" key="14">
    <source>
        <dbReference type="PROSITE-ProRule" id="PRU00076"/>
    </source>
</evidence>
<keyword evidence="10" id="KW-0482">Metalloprotease</keyword>
<dbReference type="InterPro" id="IPR001881">
    <property type="entry name" value="EGF-like_Ca-bd_dom"/>
</dbReference>
<evidence type="ECO:0000256" key="6">
    <source>
        <dbReference type="ARBA" id="ARBA00022737"/>
    </source>
</evidence>
<keyword evidence="1" id="KW-0217">Developmental protein</keyword>
<dbReference type="Gene3D" id="2.10.25.10">
    <property type="entry name" value="Laminin"/>
    <property type="match status" value="2"/>
</dbReference>
<keyword evidence="3" id="KW-0645">Protease</keyword>
<dbReference type="AlphaFoldDB" id="A0A6A4VHZ4"/>
<keyword evidence="18" id="KW-1185">Reference proteome</keyword>
<dbReference type="GO" id="GO:0005509">
    <property type="term" value="F:calcium ion binding"/>
    <property type="evidence" value="ECO:0007669"/>
    <property type="project" value="InterPro"/>
</dbReference>
<evidence type="ECO:0000256" key="5">
    <source>
        <dbReference type="ARBA" id="ARBA00022729"/>
    </source>
</evidence>
<evidence type="ECO:0000256" key="12">
    <source>
        <dbReference type="ARBA" id="ARBA00023157"/>
    </source>
</evidence>
<dbReference type="FunFam" id="2.10.25.10:FF:000010">
    <property type="entry name" value="Pro-epidermal growth factor"/>
    <property type="match status" value="1"/>
</dbReference>
<dbReference type="InterPro" id="IPR000859">
    <property type="entry name" value="CUB_dom"/>
</dbReference>
<feature type="domain" description="CUB" evidence="15">
    <location>
        <begin position="374"/>
        <end position="486"/>
    </location>
</feature>
<protein>
    <submittedName>
        <fullName evidence="17">Tolloid-like protein 2</fullName>
    </submittedName>
</protein>
<dbReference type="GO" id="GO:0006508">
    <property type="term" value="P:proteolysis"/>
    <property type="evidence" value="ECO:0007669"/>
    <property type="project" value="UniProtKB-KW"/>
</dbReference>
<evidence type="ECO:0000256" key="2">
    <source>
        <dbReference type="ARBA" id="ARBA00022536"/>
    </source>
</evidence>
<evidence type="ECO:0000256" key="11">
    <source>
        <dbReference type="ARBA" id="ARBA00023145"/>
    </source>
</evidence>
<dbReference type="FunFam" id="2.60.120.290:FF:000013">
    <property type="entry name" value="Membrane frizzled-related protein"/>
    <property type="match status" value="3"/>
</dbReference>
<dbReference type="OrthoDB" id="431034at2759"/>
<dbReference type="GO" id="GO:0004222">
    <property type="term" value="F:metalloendopeptidase activity"/>
    <property type="evidence" value="ECO:0007669"/>
    <property type="project" value="InterPro"/>
</dbReference>
<keyword evidence="11" id="KW-0865">Zymogen</keyword>
<accession>A0A6A4VHZ4</accession>
<dbReference type="PROSITE" id="PS01186">
    <property type="entry name" value="EGF_2"/>
    <property type="match status" value="2"/>
</dbReference>
<dbReference type="CDD" id="cd00041">
    <property type="entry name" value="CUB"/>
    <property type="match status" value="4"/>
</dbReference>
<dbReference type="Gene3D" id="2.60.120.290">
    <property type="entry name" value="Spermadhesin, CUB domain"/>
    <property type="match status" value="4"/>
</dbReference>
<proteinExistence type="predicted"/>
<dbReference type="CDD" id="cd00054">
    <property type="entry name" value="EGF_CA"/>
    <property type="match status" value="1"/>
</dbReference>
<evidence type="ECO:0000256" key="3">
    <source>
        <dbReference type="ARBA" id="ARBA00022670"/>
    </source>
</evidence>
<feature type="domain" description="CUB" evidence="15">
    <location>
        <begin position="487"/>
        <end position="603"/>
    </location>
</feature>
<dbReference type="SUPFAM" id="SSF49854">
    <property type="entry name" value="Spermadhesin, CUB domain"/>
    <property type="match status" value="5"/>
</dbReference>
<evidence type="ECO:0000313" key="18">
    <source>
        <dbReference type="Proteomes" id="UP000440578"/>
    </source>
</evidence>
<dbReference type="SMART" id="SM00042">
    <property type="entry name" value="CUB"/>
    <property type="match status" value="4"/>
</dbReference>
<dbReference type="EMBL" id="VIIS01001797">
    <property type="protein sequence ID" value="KAF0292749.1"/>
    <property type="molecule type" value="Genomic_DNA"/>
</dbReference>
<feature type="domain" description="CUB" evidence="15">
    <location>
        <begin position="58"/>
        <end position="170"/>
    </location>
</feature>
<dbReference type="FunFam" id="2.60.120.290:FF:000004">
    <property type="entry name" value="Metalloendopeptidase"/>
    <property type="match status" value="1"/>
</dbReference>
<evidence type="ECO:0000256" key="10">
    <source>
        <dbReference type="ARBA" id="ARBA00023049"/>
    </source>
</evidence>
<comment type="caution">
    <text evidence="17">The sequence shown here is derived from an EMBL/GenBank/DDBJ whole genome shotgun (WGS) entry which is preliminary data.</text>
</comment>
<keyword evidence="2 14" id="KW-0245">EGF-like domain</keyword>
<keyword evidence="8" id="KW-0862">Zinc</keyword>
<keyword evidence="12" id="KW-1015">Disulfide bond</keyword>
<dbReference type="FunFam" id="2.10.25.10:FF:000022">
    <property type="entry name" value="Metalloendopeptidase"/>
    <property type="match status" value="1"/>
</dbReference>
<evidence type="ECO:0000256" key="13">
    <source>
        <dbReference type="ARBA" id="ARBA00023180"/>
    </source>
</evidence>
<dbReference type="PROSITE" id="PS50026">
    <property type="entry name" value="EGF_3"/>
    <property type="match status" value="1"/>
</dbReference>
<dbReference type="InterPro" id="IPR015446">
    <property type="entry name" value="BMP_1/tolloid-like"/>
</dbReference>
<dbReference type="PROSITE" id="PS01187">
    <property type="entry name" value="EGF_CA"/>
    <property type="match status" value="2"/>
</dbReference>
<keyword evidence="4" id="KW-0479">Metal-binding</keyword>
<evidence type="ECO:0000256" key="8">
    <source>
        <dbReference type="ARBA" id="ARBA00022833"/>
    </source>
</evidence>
<reference evidence="17 18" key="1">
    <citation type="submission" date="2019-07" db="EMBL/GenBank/DDBJ databases">
        <title>Draft genome assembly of a fouling barnacle, Amphibalanus amphitrite (Darwin, 1854): The first reference genome for Thecostraca.</title>
        <authorList>
            <person name="Kim W."/>
        </authorList>
    </citation>
    <scope>NUCLEOTIDE SEQUENCE [LARGE SCALE GENOMIC DNA]</scope>
    <source>
        <strain evidence="17">SNU_AA5</strain>
        <tissue evidence="17">Soma without cirri and trophi</tissue>
    </source>
</reference>
<evidence type="ECO:0000256" key="4">
    <source>
        <dbReference type="ARBA" id="ARBA00022723"/>
    </source>
</evidence>
<feature type="domain" description="CUB" evidence="15">
    <location>
        <begin position="1"/>
        <end position="57"/>
    </location>
</feature>
<keyword evidence="7" id="KW-0378">Hydrolase</keyword>
<evidence type="ECO:0000256" key="9">
    <source>
        <dbReference type="ARBA" id="ARBA00022837"/>
    </source>
</evidence>
<dbReference type="InterPro" id="IPR035914">
    <property type="entry name" value="Sperma_CUB_dom_sf"/>
</dbReference>
<evidence type="ECO:0000259" key="15">
    <source>
        <dbReference type="PROSITE" id="PS01180"/>
    </source>
</evidence>
<organism evidence="17 18">
    <name type="scientific">Amphibalanus amphitrite</name>
    <name type="common">Striped barnacle</name>
    <name type="synonym">Balanus amphitrite</name>
    <dbReference type="NCBI Taxonomy" id="1232801"/>
    <lineage>
        <taxon>Eukaryota</taxon>
        <taxon>Metazoa</taxon>
        <taxon>Ecdysozoa</taxon>
        <taxon>Arthropoda</taxon>
        <taxon>Crustacea</taxon>
        <taxon>Multicrustacea</taxon>
        <taxon>Cirripedia</taxon>
        <taxon>Thoracica</taxon>
        <taxon>Thoracicalcarea</taxon>
        <taxon>Balanomorpha</taxon>
        <taxon>Balanoidea</taxon>
        <taxon>Balanidae</taxon>
        <taxon>Amphibalaninae</taxon>
        <taxon>Amphibalanus</taxon>
    </lineage>
</organism>
<feature type="domain" description="CUB" evidence="15">
    <location>
        <begin position="213"/>
        <end position="330"/>
    </location>
</feature>
<name>A0A6A4VHZ4_AMPAM</name>
<dbReference type="Proteomes" id="UP000440578">
    <property type="component" value="Unassembled WGS sequence"/>
</dbReference>
<dbReference type="PROSITE" id="PS00010">
    <property type="entry name" value="ASX_HYDROXYL"/>
    <property type="match status" value="2"/>
</dbReference>
<dbReference type="InterPro" id="IPR000152">
    <property type="entry name" value="EGF-type_Asp/Asn_hydroxyl_site"/>
</dbReference>